<feature type="compositionally biased region" description="Basic and acidic residues" evidence="7">
    <location>
        <begin position="203"/>
        <end position="219"/>
    </location>
</feature>
<dbReference type="EMBL" id="VIIS01000380">
    <property type="protein sequence ID" value="KAF0309709.1"/>
    <property type="molecule type" value="Genomic_DNA"/>
</dbReference>
<feature type="transmembrane region" description="Helical" evidence="8">
    <location>
        <begin position="764"/>
        <end position="784"/>
    </location>
</feature>
<dbReference type="GO" id="GO:0008483">
    <property type="term" value="F:transaminase activity"/>
    <property type="evidence" value="ECO:0007669"/>
    <property type="project" value="InterPro"/>
</dbReference>
<keyword evidence="3 8" id="KW-0812">Transmembrane</keyword>
<evidence type="ECO:0000259" key="9">
    <source>
        <dbReference type="PROSITE" id="PS50262"/>
    </source>
</evidence>
<dbReference type="Pfam" id="PF07677">
    <property type="entry name" value="A2M_recep"/>
    <property type="match status" value="1"/>
</dbReference>
<dbReference type="Gene3D" id="3.90.1150.10">
    <property type="entry name" value="Aspartate Aminotransferase, domain 1"/>
    <property type="match status" value="1"/>
</dbReference>
<evidence type="ECO:0000256" key="5">
    <source>
        <dbReference type="ARBA" id="ARBA00022989"/>
    </source>
</evidence>
<dbReference type="InterPro" id="IPR015421">
    <property type="entry name" value="PyrdxlP-dep_Trfase_major"/>
</dbReference>
<dbReference type="GO" id="GO:0005886">
    <property type="term" value="C:plasma membrane"/>
    <property type="evidence" value="ECO:0007669"/>
    <property type="project" value="TreeGrafter"/>
</dbReference>
<dbReference type="InterPro" id="IPR053219">
    <property type="entry name" value="GPCR_Dmsr-1"/>
</dbReference>
<dbReference type="GO" id="GO:0005576">
    <property type="term" value="C:extracellular region"/>
    <property type="evidence" value="ECO:0007669"/>
    <property type="project" value="InterPro"/>
</dbReference>
<dbReference type="SUPFAM" id="SSF53383">
    <property type="entry name" value="PLP-dependent transferases"/>
    <property type="match status" value="1"/>
</dbReference>
<dbReference type="Gene3D" id="3.40.640.10">
    <property type="entry name" value="Type I PLP-dependent aspartate aminotransferase-like (Major domain)"/>
    <property type="match status" value="1"/>
</dbReference>
<evidence type="ECO:0000256" key="7">
    <source>
        <dbReference type="SAM" id="MobiDB-lite"/>
    </source>
</evidence>
<name>A0A6A4WWQ9_AMPAM</name>
<dbReference type="InterPro" id="IPR036595">
    <property type="entry name" value="A-macroglobulin_rcpt-bd_sf"/>
</dbReference>
<dbReference type="PANTHER" id="PTHR46273">
    <property type="entry name" value="MYOSUPPRESSIN RECEPTOR 1, ISOFORM B-RELATED"/>
    <property type="match status" value="1"/>
</dbReference>
<reference evidence="10 11" key="1">
    <citation type="submission" date="2019-07" db="EMBL/GenBank/DDBJ databases">
        <title>Draft genome assembly of a fouling barnacle, Amphibalanus amphitrite (Darwin, 1854): The first reference genome for Thecostraca.</title>
        <authorList>
            <person name="Kim W."/>
        </authorList>
    </citation>
    <scope>NUCLEOTIDE SEQUENCE [LARGE SCALE GENOMIC DNA]</scope>
    <source>
        <strain evidence="10">SNU_AA5</strain>
        <tissue evidence="10">Soma without cirri and trophi</tissue>
    </source>
</reference>
<keyword evidence="6 8" id="KW-0472">Membrane</keyword>
<dbReference type="InterPro" id="IPR015422">
    <property type="entry name" value="PyrdxlP-dep_Trfase_small"/>
</dbReference>
<dbReference type="PROSITE" id="PS50262">
    <property type="entry name" value="G_PROTEIN_RECEP_F1_2"/>
    <property type="match status" value="1"/>
</dbReference>
<feature type="domain" description="G-protein coupled receptors family 1 profile" evidence="9">
    <location>
        <begin position="537"/>
        <end position="820"/>
    </location>
</feature>
<dbReference type="InterPro" id="IPR005814">
    <property type="entry name" value="Aminotrans_3"/>
</dbReference>
<dbReference type="CDD" id="cd14978">
    <property type="entry name" value="7tmA_FMRFamide_R-like"/>
    <property type="match status" value="1"/>
</dbReference>
<evidence type="ECO:0000313" key="10">
    <source>
        <dbReference type="EMBL" id="KAF0309709.1"/>
    </source>
</evidence>
<gene>
    <name evidence="10" type="primary">ETNPPL_0</name>
    <name evidence="10" type="ORF">FJT64_019211</name>
</gene>
<feature type="transmembrane region" description="Helical" evidence="8">
    <location>
        <begin position="595"/>
        <end position="620"/>
    </location>
</feature>
<evidence type="ECO:0000313" key="11">
    <source>
        <dbReference type="Proteomes" id="UP000440578"/>
    </source>
</evidence>
<dbReference type="PRINTS" id="PR00237">
    <property type="entry name" value="GPCRRHODOPSN"/>
</dbReference>
<dbReference type="Pfam" id="PF10324">
    <property type="entry name" value="7TM_GPCR_Srw"/>
    <property type="match status" value="1"/>
</dbReference>
<dbReference type="GO" id="GO:0030170">
    <property type="term" value="F:pyridoxal phosphate binding"/>
    <property type="evidence" value="ECO:0007669"/>
    <property type="project" value="InterPro"/>
</dbReference>
<dbReference type="InterPro" id="IPR017452">
    <property type="entry name" value="GPCR_Rhodpsn_7TM"/>
</dbReference>
<dbReference type="InterPro" id="IPR015424">
    <property type="entry name" value="PyrdxlP-dep_Trfase"/>
</dbReference>
<dbReference type="GO" id="GO:0008528">
    <property type="term" value="F:G protein-coupled peptide receptor activity"/>
    <property type="evidence" value="ECO:0007669"/>
    <property type="project" value="InterPro"/>
</dbReference>
<comment type="subcellular location">
    <subcellularLocation>
        <location evidence="1">Membrane</location>
    </subcellularLocation>
</comment>
<comment type="similarity">
    <text evidence="2">Belongs to the G-protein coupled receptor 1 family.</text>
</comment>
<evidence type="ECO:0000256" key="1">
    <source>
        <dbReference type="ARBA" id="ARBA00004370"/>
    </source>
</evidence>
<dbReference type="SUPFAM" id="SSF49410">
    <property type="entry name" value="Alpha-macroglobulin receptor domain"/>
    <property type="match status" value="1"/>
</dbReference>
<dbReference type="InterPro" id="IPR000276">
    <property type="entry name" value="GPCR_Rhodpsn"/>
</dbReference>
<feature type="transmembrane region" description="Helical" evidence="8">
    <location>
        <begin position="641"/>
        <end position="660"/>
    </location>
</feature>
<organism evidence="10 11">
    <name type="scientific">Amphibalanus amphitrite</name>
    <name type="common">Striped barnacle</name>
    <name type="synonym">Balanus amphitrite</name>
    <dbReference type="NCBI Taxonomy" id="1232801"/>
    <lineage>
        <taxon>Eukaryota</taxon>
        <taxon>Metazoa</taxon>
        <taxon>Ecdysozoa</taxon>
        <taxon>Arthropoda</taxon>
        <taxon>Crustacea</taxon>
        <taxon>Multicrustacea</taxon>
        <taxon>Cirripedia</taxon>
        <taxon>Thoracica</taxon>
        <taxon>Thoracicalcarea</taxon>
        <taxon>Balanomorpha</taxon>
        <taxon>Balanoidea</taxon>
        <taxon>Balanidae</taxon>
        <taxon>Amphibalaninae</taxon>
        <taxon>Amphibalanus</taxon>
    </lineage>
</organism>
<feature type="region of interest" description="Disordered" evidence="7">
    <location>
        <begin position="1"/>
        <end position="22"/>
    </location>
</feature>
<dbReference type="Gene3D" id="2.60.40.690">
    <property type="entry name" value="Alpha-macroglobulin, receptor-binding domain"/>
    <property type="match status" value="1"/>
</dbReference>
<evidence type="ECO:0000256" key="3">
    <source>
        <dbReference type="ARBA" id="ARBA00022692"/>
    </source>
</evidence>
<feature type="transmembrane region" description="Helical" evidence="8">
    <location>
        <begin position="697"/>
        <end position="724"/>
    </location>
</feature>
<keyword evidence="10" id="KW-0456">Lyase</keyword>
<dbReference type="InterPro" id="IPR009048">
    <property type="entry name" value="A-macroglobulin_rcpt-bd"/>
</dbReference>
<dbReference type="Pfam" id="PF00202">
    <property type="entry name" value="Aminotran_3"/>
    <property type="match status" value="1"/>
</dbReference>
<keyword evidence="11" id="KW-1185">Reference proteome</keyword>
<dbReference type="PANTHER" id="PTHR46273:SF4">
    <property type="entry name" value="AT19640P"/>
    <property type="match status" value="1"/>
</dbReference>
<dbReference type="GO" id="GO:0016829">
    <property type="term" value="F:lyase activity"/>
    <property type="evidence" value="ECO:0007669"/>
    <property type="project" value="UniProtKB-KW"/>
</dbReference>
<dbReference type="Gene3D" id="1.20.1070.10">
    <property type="entry name" value="Rhodopsin 7-helix transmembrane proteins"/>
    <property type="match status" value="1"/>
</dbReference>
<feature type="region of interest" description="Disordered" evidence="7">
    <location>
        <begin position="182"/>
        <end position="243"/>
    </location>
</feature>
<feature type="transmembrane region" description="Helical" evidence="8">
    <location>
        <begin position="556"/>
        <end position="575"/>
    </location>
</feature>
<dbReference type="SUPFAM" id="SSF81321">
    <property type="entry name" value="Family A G protein-coupled receptor-like"/>
    <property type="match status" value="1"/>
</dbReference>
<dbReference type="Proteomes" id="UP000440578">
    <property type="component" value="Unassembled WGS sequence"/>
</dbReference>
<dbReference type="OrthoDB" id="5864054at2759"/>
<evidence type="ECO:0000256" key="2">
    <source>
        <dbReference type="ARBA" id="ARBA00010663"/>
    </source>
</evidence>
<feature type="transmembrane region" description="Helical" evidence="8">
    <location>
        <begin position="522"/>
        <end position="544"/>
    </location>
</feature>
<keyword evidence="5 8" id="KW-1133">Transmembrane helix</keyword>
<dbReference type="AlphaFoldDB" id="A0A6A4WWQ9"/>
<evidence type="ECO:0000256" key="8">
    <source>
        <dbReference type="SAM" id="Phobius"/>
    </source>
</evidence>
<keyword evidence="4" id="KW-0663">Pyridoxal phosphate</keyword>
<feature type="transmembrane region" description="Helical" evidence="8">
    <location>
        <begin position="804"/>
        <end position="822"/>
    </location>
</feature>
<comment type="caution">
    <text evidence="10">The sequence shown here is derived from an EMBL/GenBank/DDBJ whole genome shotgun (WGS) entry which is preliminary data.</text>
</comment>
<sequence>MSHVHRAFTSRRAAPTRAMPPGSALTAALTSQAAHTAFQPPTQTGVIRTPLHFGDSLRLTRASKQYMYDDSNTEYLDCISSTAHVGHCHPLVVTRGQQQMARLVWAQGFLFDALSLYLKELTDMMPEQLSVCYLVNSGSEANDLALRLARSYTRQEDVIVFEGAYHGNLGSVADISPKLFPAAPPENNGRRRHVHVAPLPDTYRGRYRETDPDPGERWIPDPGEGDPDQVKGDPDPGEGWTRTQSYGVVPDIVTLGGTLGNGHPMSAVVTRRDIAETLSEYLSTVSHSTPTVSYSTSPRWVNTDESPTSGAAILEVEFPSGYRIDQQVANADVRNAKRNSFNTLMNGKTAPDKIFWFFDKVYSNFTQCYSWTIYRRFLVANYTAVRTAFMYEYFAPERFEMFILNSTELNVIDICQVCGSYQCPYCPWYSAGAVHGPGLLEFCSPSLRPAMAMNTDIRTSAQQFLRSMLSRMNLTLGDWYAYRNYSGHLFDDLDDLDGPGGPQRADACGDGMRWLRDSYRPVHGYLALAICLFGFVANVLNIVVLTRKEMRSSTNAILTGLAVADGSVMLEYMPFAVHNYVRVSSNTFSYWSARYVLFHAHFAQIFHTVSIFMTVMLAMWRYLLIVEPSAAVRRCTVRRTVAVIVAVYAISPLICVPSYFTFSVQSRSAGAGAEPLYIIDISDIARRHHGLLNRMNFWLYSVLIKLAPCLALTYFSLRLIAVLLETRRRKRRLLAAGTSPAPRGRNVTSSLAQGVRHTDRTTSLLVVVLLLFLLTELPQAALAMLSGVLQEHFFRTCYQHVGELLDILALTNSAVNFVLYCMMCKQFRATFWALIGCPRDCHRPPQQILLNSHVISLPKQVAVKTTLV</sequence>
<evidence type="ECO:0000256" key="6">
    <source>
        <dbReference type="ARBA" id="ARBA00023136"/>
    </source>
</evidence>
<accession>A0A6A4WWQ9</accession>
<protein>
    <submittedName>
        <fullName evidence="10">Ethanolamine-phosphate phospho-lyase</fullName>
    </submittedName>
</protein>
<evidence type="ECO:0000256" key="4">
    <source>
        <dbReference type="ARBA" id="ARBA00022898"/>
    </source>
</evidence>
<dbReference type="InterPro" id="IPR019427">
    <property type="entry name" value="7TM_GPCR_serpentine_rcpt_Srw"/>
</dbReference>
<proteinExistence type="inferred from homology"/>